<gene>
    <name evidence="1" type="ORF">MSAN_00220600</name>
</gene>
<comment type="caution">
    <text evidence="1">The sequence shown here is derived from an EMBL/GenBank/DDBJ whole genome shotgun (WGS) entry which is preliminary data.</text>
</comment>
<organism evidence="1 2">
    <name type="scientific">Mycena sanguinolenta</name>
    <dbReference type="NCBI Taxonomy" id="230812"/>
    <lineage>
        <taxon>Eukaryota</taxon>
        <taxon>Fungi</taxon>
        <taxon>Dikarya</taxon>
        <taxon>Basidiomycota</taxon>
        <taxon>Agaricomycotina</taxon>
        <taxon>Agaricomycetes</taxon>
        <taxon>Agaricomycetidae</taxon>
        <taxon>Agaricales</taxon>
        <taxon>Marasmiineae</taxon>
        <taxon>Mycenaceae</taxon>
        <taxon>Mycena</taxon>
    </lineage>
</organism>
<proteinExistence type="predicted"/>
<accession>A0A8H7DLK2</accession>
<evidence type="ECO:0000313" key="2">
    <source>
        <dbReference type="Proteomes" id="UP000623467"/>
    </source>
</evidence>
<dbReference type="OrthoDB" id="3044029at2759"/>
<dbReference type="Proteomes" id="UP000623467">
    <property type="component" value="Unassembled WGS sequence"/>
</dbReference>
<sequence>MLTQTYGLGQLRIRDTRSASGRKGRLNKSTRRALVEQDHEYTFSFAGPLNSGDLEASVSDSHLANRSLFLPILPPYASFNRPLPCTVNSAAWPCSSAHGVSGTIAVLSPFRFGLMSMFRLKRRISETERGSTSSPIAMPHSAFRFLLLLSALSATFSSPAGLEARAAADNTVYVTSTDKFCMIMPRTPHTNIGDSEHPGGMQSYCSPNGRYDSSQGKLPAQFWRNVAFKSGTGKKGGRYAQLTGCIRPELLDRLNPRDSGGQYDSSGGAGGRGNPQGSVCLGYKHYVELVEPAGPRACIKCCDDPTDCPTNKDTQGCPAVIPGNYFNCG</sequence>
<protein>
    <submittedName>
        <fullName evidence="1">Allergen protein</fullName>
    </submittedName>
</protein>
<evidence type="ECO:0000313" key="1">
    <source>
        <dbReference type="EMBL" id="KAF7377967.1"/>
    </source>
</evidence>
<dbReference type="AlphaFoldDB" id="A0A8H7DLK2"/>
<name>A0A8H7DLK2_9AGAR</name>
<keyword evidence="2" id="KW-1185">Reference proteome</keyword>
<reference evidence="1" key="1">
    <citation type="submission" date="2020-05" db="EMBL/GenBank/DDBJ databases">
        <title>Mycena genomes resolve the evolution of fungal bioluminescence.</title>
        <authorList>
            <person name="Tsai I.J."/>
        </authorList>
    </citation>
    <scope>NUCLEOTIDE SEQUENCE</scope>
    <source>
        <strain evidence="1">160909Yilan</strain>
    </source>
</reference>
<dbReference type="EMBL" id="JACAZH010000001">
    <property type="protein sequence ID" value="KAF7377967.1"/>
    <property type="molecule type" value="Genomic_DNA"/>
</dbReference>